<evidence type="ECO:0000256" key="1">
    <source>
        <dbReference type="ARBA" id="ARBA00022801"/>
    </source>
</evidence>
<gene>
    <name evidence="6" type="ORF">ACFFJP_03095</name>
</gene>
<dbReference type="EMBL" id="JBHLXP010000001">
    <property type="protein sequence ID" value="MFC0047275.1"/>
    <property type="molecule type" value="Genomic_DNA"/>
</dbReference>
<evidence type="ECO:0000256" key="2">
    <source>
        <dbReference type="SAM" id="MobiDB-lite"/>
    </source>
</evidence>
<feature type="domain" description="Glycoside hydrolase family 3 C-terminal" evidence="4">
    <location>
        <begin position="449"/>
        <end position="661"/>
    </location>
</feature>
<feature type="compositionally biased region" description="Low complexity" evidence="2">
    <location>
        <begin position="24"/>
        <end position="43"/>
    </location>
</feature>
<keyword evidence="7" id="KW-1185">Reference proteome</keyword>
<comment type="caution">
    <text evidence="6">The sequence shown here is derived from an EMBL/GenBank/DDBJ whole genome shotgun (WGS) entry which is preliminary data.</text>
</comment>
<dbReference type="PANTHER" id="PTHR30620:SF77">
    <property type="entry name" value="LYSOSOMAL BETA GLUCOSIDASE-LIKE"/>
    <property type="match status" value="1"/>
</dbReference>
<sequence length="871" mass="93085">MNKDFSTGLLLSASLALSACGKAPEPAVTAPADTAPATTETSAVAGPAVATPQIQPNNWPLQPSPIARQPAVEEKIKALLAQMSPAQKVGQLIQADIASVTPQQVRDYYLGSVLNGGNSAPGRDNRVGPKAWLELADAFWQASTDTSDGRPYIPVMWGTDAVHGHSNVKGAIIFPHNIGLGAMREPGILRKIGQVTAIEMQVTGLDWTFAPTIAVVRDDRWGRTYESYGEDPALVASYAPEILQGIQGEPGSADFLRGNHMLATVKHFLGDGGTIDGKDQGDNQHSEADLRDLHGLPYYSAIKAGARAVMASYNSWYGEKMHGFQPMLSDVLVGRMGFDGFVVGDWNGHGQVKGCTPTDCANALNAGLDMFMAPDSWQKLYDNTLAQVKDGRITQARLDEAVSRVLRIKAEMGLFDQVQPSKRPLAGKFELLGSAEHRAVAREAARKSLVLLKNNQKLLPIKANSKVLLAGDGADHIGKQSGGWTLSWQGAGNKNSDFPNGESIYAGLQGALAAGGGKVELSENGRFTSKPDLAVVVFGEEPYAEFVGDRAHLAFDDSRALQVLTELKAQGIPTVSVFLSGRPLWVNPELNQSDAFVAAFLPGTEGGAIADVLVRAPDGNIRFDFQGKLPFSWPADATGKPLNIGDADYKPQFAFGYGLNYQDDVVVAKLSENSGISADLVVNFSRYLHAGKAVSPWQLQLLDGAQVTIVTDPQQQSATGALASKATDRLQQEDSILLSFSAPATAAIAHAQQQAIDLARQANGDMVLELEYQLLAMPEQQGKVQLGMRCTADQPGCETLLDFTANFAGQQGKGWQQLKIPLRCFTDNNKAFDLSKISHPLLISAGKGLQIQLARVRLTENEGNGICGGGQ</sequence>
<dbReference type="InterPro" id="IPR051915">
    <property type="entry name" value="Cellulose_Degrad_GH3"/>
</dbReference>
<dbReference type="Pfam" id="PF00933">
    <property type="entry name" value="Glyco_hydro_3"/>
    <property type="match status" value="1"/>
</dbReference>
<dbReference type="PANTHER" id="PTHR30620">
    <property type="entry name" value="PERIPLASMIC BETA-GLUCOSIDASE-RELATED"/>
    <property type="match status" value="1"/>
</dbReference>
<dbReference type="PRINTS" id="PR00133">
    <property type="entry name" value="GLHYDRLASE3"/>
</dbReference>
<dbReference type="SUPFAM" id="SSF52279">
    <property type="entry name" value="Beta-D-glucan exohydrolase, C-terminal domain"/>
    <property type="match status" value="1"/>
</dbReference>
<feature type="region of interest" description="Disordered" evidence="2">
    <location>
        <begin position="24"/>
        <end position="44"/>
    </location>
</feature>
<dbReference type="PROSITE" id="PS51257">
    <property type="entry name" value="PROKAR_LIPOPROTEIN"/>
    <property type="match status" value="1"/>
</dbReference>
<dbReference type="Pfam" id="PF01915">
    <property type="entry name" value="Glyco_hydro_3_C"/>
    <property type="match status" value="1"/>
</dbReference>
<evidence type="ECO:0000259" key="5">
    <source>
        <dbReference type="Pfam" id="PF18559"/>
    </source>
</evidence>
<dbReference type="Gene3D" id="3.40.50.1700">
    <property type="entry name" value="Glycoside hydrolase family 3 C-terminal domain"/>
    <property type="match status" value="1"/>
</dbReference>
<dbReference type="Gene3D" id="3.20.20.300">
    <property type="entry name" value="Glycoside hydrolase, family 3, N-terminal domain"/>
    <property type="match status" value="1"/>
</dbReference>
<dbReference type="InterPro" id="IPR036962">
    <property type="entry name" value="Glyco_hydro_3_N_sf"/>
</dbReference>
<feature type="domain" description="ExoP galactose-binding-like" evidence="5">
    <location>
        <begin position="695"/>
        <end position="858"/>
    </location>
</feature>
<dbReference type="InterPro" id="IPR002772">
    <property type="entry name" value="Glyco_hydro_3_C"/>
</dbReference>
<keyword evidence="1 6" id="KW-0378">Hydrolase</keyword>
<evidence type="ECO:0000259" key="3">
    <source>
        <dbReference type="Pfam" id="PF00933"/>
    </source>
</evidence>
<accession>A0ABV6BCN7</accession>
<feature type="domain" description="Glycoside hydrolase family 3 N-terminal" evidence="3">
    <location>
        <begin position="87"/>
        <end position="408"/>
    </location>
</feature>
<dbReference type="Proteomes" id="UP001589813">
    <property type="component" value="Unassembled WGS sequence"/>
</dbReference>
<evidence type="ECO:0000259" key="4">
    <source>
        <dbReference type="Pfam" id="PF01915"/>
    </source>
</evidence>
<dbReference type="InterPro" id="IPR017853">
    <property type="entry name" value="GH"/>
</dbReference>
<reference evidence="6 7" key="1">
    <citation type="submission" date="2024-09" db="EMBL/GenBank/DDBJ databases">
        <authorList>
            <person name="Sun Q."/>
            <person name="Mori K."/>
        </authorList>
    </citation>
    <scope>NUCLEOTIDE SEQUENCE [LARGE SCALE GENOMIC DNA]</scope>
    <source>
        <strain evidence="6 7">KCTC 23315</strain>
    </source>
</reference>
<proteinExistence type="predicted"/>
<dbReference type="InterPro" id="IPR041443">
    <property type="entry name" value="Exop_C"/>
</dbReference>
<dbReference type="RefSeq" id="WP_377240413.1">
    <property type="nucleotide sequence ID" value="NZ_JBHLXP010000001.1"/>
</dbReference>
<organism evidence="6 7">
    <name type="scientific">Rheinheimera tilapiae</name>
    <dbReference type="NCBI Taxonomy" id="875043"/>
    <lineage>
        <taxon>Bacteria</taxon>
        <taxon>Pseudomonadati</taxon>
        <taxon>Pseudomonadota</taxon>
        <taxon>Gammaproteobacteria</taxon>
        <taxon>Chromatiales</taxon>
        <taxon>Chromatiaceae</taxon>
        <taxon>Rheinheimera</taxon>
    </lineage>
</organism>
<dbReference type="InterPro" id="IPR001764">
    <property type="entry name" value="Glyco_hydro_3_N"/>
</dbReference>
<evidence type="ECO:0000313" key="6">
    <source>
        <dbReference type="EMBL" id="MFC0047275.1"/>
    </source>
</evidence>
<dbReference type="GO" id="GO:0016787">
    <property type="term" value="F:hydrolase activity"/>
    <property type="evidence" value="ECO:0007669"/>
    <property type="project" value="UniProtKB-KW"/>
</dbReference>
<dbReference type="SUPFAM" id="SSF51445">
    <property type="entry name" value="(Trans)glycosidases"/>
    <property type="match status" value="1"/>
</dbReference>
<name>A0ABV6BCN7_9GAMM</name>
<protein>
    <submittedName>
        <fullName evidence="6">Glycoside hydrolase family 3 N-terminal domain-containing protein</fullName>
    </submittedName>
</protein>
<dbReference type="InterPro" id="IPR036881">
    <property type="entry name" value="Glyco_hydro_3_C_sf"/>
</dbReference>
<dbReference type="Pfam" id="PF18559">
    <property type="entry name" value="Exop_C"/>
    <property type="match status" value="1"/>
</dbReference>
<dbReference type="Gene3D" id="2.60.120.430">
    <property type="entry name" value="Galactose-binding lectin"/>
    <property type="match status" value="1"/>
</dbReference>
<evidence type="ECO:0000313" key="7">
    <source>
        <dbReference type="Proteomes" id="UP001589813"/>
    </source>
</evidence>